<feature type="transmembrane region" description="Helical" evidence="1">
    <location>
        <begin position="265"/>
        <end position="283"/>
    </location>
</feature>
<feature type="transmembrane region" description="Helical" evidence="1">
    <location>
        <begin position="399"/>
        <end position="423"/>
    </location>
</feature>
<evidence type="ECO:0000256" key="1">
    <source>
        <dbReference type="SAM" id="Phobius"/>
    </source>
</evidence>
<dbReference type="GO" id="GO:0015293">
    <property type="term" value="F:symporter activity"/>
    <property type="evidence" value="ECO:0007669"/>
    <property type="project" value="InterPro"/>
</dbReference>
<feature type="transmembrane region" description="Helical" evidence="1">
    <location>
        <begin position="157"/>
        <end position="174"/>
    </location>
</feature>
<dbReference type="AlphaFoldDB" id="A0A8J8SIH3"/>
<organism evidence="2 3">
    <name type="scientific">Vallitalea pronyensis</name>
    <dbReference type="NCBI Taxonomy" id="1348613"/>
    <lineage>
        <taxon>Bacteria</taxon>
        <taxon>Bacillati</taxon>
        <taxon>Bacillota</taxon>
        <taxon>Clostridia</taxon>
        <taxon>Lachnospirales</taxon>
        <taxon>Vallitaleaceae</taxon>
        <taxon>Vallitalea</taxon>
    </lineage>
</organism>
<feature type="transmembrane region" description="Helical" evidence="1">
    <location>
        <begin position="44"/>
        <end position="62"/>
    </location>
</feature>
<dbReference type="PANTHER" id="PTHR11328">
    <property type="entry name" value="MAJOR FACILITATOR SUPERFAMILY DOMAIN-CONTAINING PROTEIN"/>
    <property type="match status" value="1"/>
</dbReference>
<feature type="transmembrane region" description="Helical" evidence="1">
    <location>
        <begin position="180"/>
        <end position="199"/>
    </location>
</feature>
<reference evidence="2" key="1">
    <citation type="submission" date="2020-07" db="EMBL/GenBank/DDBJ databases">
        <title>Vallitalea pronyensis genome.</title>
        <authorList>
            <person name="Postec A."/>
        </authorList>
    </citation>
    <scope>NUCLEOTIDE SEQUENCE</scope>
    <source>
        <strain evidence="2">FatNI3</strain>
    </source>
</reference>
<dbReference type="GO" id="GO:0005886">
    <property type="term" value="C:plasma membrane"/>
    <property type="evidence" value="ECO:0007669"/>
    <property type="project" value="TreeGrafter"/>
</dbReference>
<dbReference type="CDD" id="cd17332">
    <property type="entry name" value="MFS_MelB_like"/>
    <property type="match status" value="1"/>
</dbReference>
<feature type="transmembrane region" description="Helical" evidence="1">
    <location>
        <begin position="83"/>
        <end position="100"/>
    </location>
</feature>
<dbReference type="PANTHER" id="PTHR11328:SF24">
    <property type="entry name" value="MAJOR FACILITATOR SUPERFAMILY (MFS) PROFILE DOMAIN-CONTAINING PROTEIN"/>
    <property type="match status" value="1"/>
</dbReference>
<gene>
    <name evidence="2" type="ORF">HZI73_20820</name>
</gene>
<evidence type="ECO:0000313" key="3">
    <source>
        <dbReference type="Proteomes" id="UP000683246"/>
    </source>
</evidence>
<dbReference type="RefSeq" id="WP_212695288.1">
    <property type="nucleotide sequence ID" value="NZ_CP058649.1"/>
</dbReference>
<dbReference type="InterPro" id="IPR036259">
    <property type="entry name" value="MFS_trans_sf"/>
</dbReference>
<dbReference type="Gene3D" id="1.20.1250.20">
    <property type="entry name" value="MFS general substrate transporter like domains"/>
    <property type="match status" value="2"/>
</dbReference>
<keyword evidence="1" id="KW-1133">Transmembrane helix</keyword>
<feature type="transmembrane region" description="Helical" evidence="1">
    <location>
        <begin position="228"/>
        <end position="253"/>
    </location>
</feature>
<protein>
    <submittedName>
        <fullName evidence="2">MFS transporter</fullName>
    </submittedName>
</protein>
<evidence type="ECO:0000313" key="2">
    <source>
        <dbReference type="EMBL" id="QUI24596.1"/>
    </source>
</evidence>
<keyword evidence="3" id="KW-1185">Reference proteome</keyword>
<dbReference type="SUPFAM" id="SSF103473">
    <property type="entry name" value="MFS general substrate transporter"/>
    <property type="match status" value="1"/>
</dbReference>
<keyword evidence="1" id="KW-0472">Membrane</keyword>
<feature type="transmembrane region" description="Helical" evidence="1">
    <location>
        <begin position="360"/>
        <end position="387"/>
    </location>
</feature>
<dbReference type="EMBL" id="CP058649">
    <property type="protein sequence ID" value="QUI24596.1"/>
    <property type="molecule type" value="Genomic_DNA"/>
</dbReference>
<keyword evidence="1" id="KW-0812">Transmembrane</keyword>
<proteinExistence type="predicted"/>
<feature type="transmembrane region" description="Helical" evidence="1">
    <location>
        <begin position="318"/>
        <end position="339"/>
    </location>
</feature>
<dbReference type="KEGG" id="vpy:HZI73_20820"/>
<dbReference type="GO" id="GO:0008643">
    <property type="term" value="P:carbohydrate transport"/>
    <property type="evidence" value="ECO:0007669"/>
    <property type="project" value="InterPro"/>
</dbReference>
<sequence>MNTVQTNSKKVSTFRYALGMLGLQIPSQAFTVYLTFYYVETLNLAVGLAAIGRTIFSIWDAVDNVLFGYLSDNTRTKWGRRRPWLMLALPFYLLFFVLVYTVPDAFSSGNRLFWYFTVIIFLYETFATILWGNYGALFPELFHGKRKRARASGLKQIFTIIGTVIGIVLTPMVYKAIGFTWMAIVFGVVGCSILFYSVLGSHENLALAKSPKLPFLKAFQETLQNKSFWLYSLAYTFIQLVFGLLLAGLPFYAKYALKLDDAKTTLLTASVFAIAVPSVFVWMKLIHKWGASKTWLVGIVVMGISIIPLAFANDLYSGIIAGMILGLGYCSVLVAGEVVTSEIIDRDAKKTGARREGIYLSVYGFIIRISGVFQGGAFALIGILFGYKNGDNPGANPGLAFKFLIVGLPLMALSIAFIIGMFYKKSMDTIDDEHDDPTSYKEVS</sequence>
<accession>A0A8J8SIH3</accession>
<dbReference type="Pfam" id="PF13347">
    <property type="entry name" value="MFS_2"/>
    <property type="match status" value="1"/>
</dbReference>
<dbReference type="Proteomes" id="UP000683246">
    <property type="component" value="Chromosome"/>
</dbReference>
<feature type="transmembrane region" description="Helical" evidence="1">
    <location>
        <begin position="16"/>
        <end position="38"/>
    </location>
</feature>
<feature type="transmembrane region" description="Helical" evidence="1">
    <location>
        <begin position="295"/>
        <end position="312"/>
    </location>
</feature>
<dbReference type="InterPro" id="IPR039672">
    <property type="entry name" value="MFS_2"/>
</dbReference>
<name>A0A8J8SIH3_9FIRM</name>
<feature type="transmembrane region" description="Helical" evidence="1">
    <location>
        <begin position="112"/>
        <end position="136"/>
    </location>
</feature>